<protein>
    <submittedName>
        <fullName evidence="1">Uncharacterized protein</fullName>
    </submittedName>
</protein>
<organism evidence="1">
    <name type="scientific">Blastochloris viridis</name>
    <name type="common">Rhodopseudomonas viridis</name>
    <dbReference type="NCBI Taxonomy" id="1079"/>
    <lineage>
        <taxon>Bacteria</taxon>
        <taxon>Pseudomonadati</taxon>
        <taxon>Pseudomonadota</taxon>
        <taxon>Alphaproteobacteria</taxon>
        <taxon>Hyphomicrobiales</taxon>
        <taxon>Blastochloridaceae</taxon>
        <taxon>Blastochloris</taxon>
    </lineage>
</organism>
<name>A0A182D633_BLAVI</name>
<gene>
    <name evidence="1" type="ORF">BV133_3347</name>
</gene>
<dbReference type="EMBL" id="AP014854">
    <property type="protein sequence ID" value="BAS00941.1"/>
    <property type="molecule type" value="Genomic_DNA"/>
</dbReference>
<sequence length="53" mass="6027">MSNWILDSVACHKYDTSPQITAQSGTYHNTKLIYNIVNHINLHGITAKITDRK</sequence>
<dbReference type="AlphaFoldDB" id="A0A182D633"/>
<accession>A0A182D633</accession>
<reference evidence="1" key="1">
    <citation type="journal article" date="2015" name="Genome Announc.">
        <title>Complete Genome Sequence of the Bacteriochlorophyll b-Producing Photosynthetic Bacterium Blastochloris viridis.</title>
        <authorList>
            <person name="Tsukatani Y."/>
            <person name="Hirose Y."/>
            <person name="Harada J."/>
            <person name="Misawa N."/>
            <person name="Mori K."/>
            <person name="Inoue K."/>
            <person name="Tamiaki H."/>
        </authorList>
    </citation>
    <scope>NUCLEOTIDE SEQUENCE [LARGE SCALE GENOMIC DNA]</scope>
    <source>
        <strain evidence="1">DSM 133</strain>
    </source>
</reference>
<proteinExistence type="predicted"/>
<evidence type="ECO:0000313" key="1">
    <source>
        <dbReference type="EMBL" id="BAS00941.1"/>
    </source>
</evidence>